<proteinExistence type="predicted"/>
<dbReference type="EMBL" id="JAMZEB010000004">
    <property type="protein sequence ID" value="MCP2365796.1"/>
    <property type="molecule type" value="Genomic_DNA"/>
</dbReference>
<evidence type="ECO:0000256" key="1">
    <source>
        <dbReference type="SAM" id="MobiDB-lite"/>
    </source>
</evidence>
<keyword evidence="3" id="KW-1185">Reference proteome</keyword>
<accession>A0A9X2GVD0</accession>
<evidence type="ECO:0000313" key="2">
    <source>
        <dbReference type="EMBL" id="MCP2365796.1"/>
    </source>
</evidence>
<dbReference type="AlphaFoldDB" id="A0A9X2GVD0"/>
<name>A0A9X2GVD0_9ACTN</name>
<dbReference type="RefSeq" id="WP_253760339.1">
    <property type="nucleotide sequence ID" value="NZ_BAABKA010000019.1"/>
</dbReference>
<evidence type="ECO:0000313" key="3">
    <source>
        <dbReference type="Proteomes" id="UP001139648"/>
    </source>
</evidence>
<organism evidence="2 3">
    <name type="scientific">Nonomuraea thailandensis</name>
    <dbReference type="NCBI Taxonomy" id="1188745"/>
    <lineage>
        <taxon>Bacteria</taxon>
        <taxon>Bacillati</taxon>
        <taxon>Actinomycetota</taxon>
        <taxon>Actinomycetes</taxon>
        <taxon>Streptosporangiales</taxon>
        <taxon>Streptosporangiaceae</taxon>
        <taxon>Nonomuraea</taxon>
    </lineage>
</organism>
<feature type="compositionally biased region" description="Basic and acidic residues" evidence="1">
    <location>
        <begin position="331"/>
        <end position="343"/>
    </location>
</feature>
<gene>
    <name evidence="2" type="ORF">HD597_012900</name>
</gene>
<reference evidence="2" key="1">
    <citation type="submission" date="2022-06" db="EMBL/GenBank/DDBJ databases">
        <title>Sequencing the genomes of 1000 actinobacteria strains.</title>
        <authorList>
            <person name="Klenk H.-P."/>
        </authorList>
    </citation>
    <scope>NUCLEOTIDE SEQUENCE</scope>
    <source>
        <strain evidence="2">DSM 46694</strain>
    </source>
</reference>
<sequence length="522" mass="57142">MTTITRPHPARADQAASIARQIRAYLDRILAADTSESAAALLQVDQARMLKTMHGGDVVAWVYAAWLRDYHRAALPGVEPLTAWDDLCLAMAPIPRWNRDIHGFLCVGGCDDCFAQVAESDGFGWCGPCARRLLEAEPSQVRPLPFPAAHHHLVHRGLLPEERAHFRAAELHARLTDDTTVTYIAGDATAFDHPAWMGMSLTSIQLSGDPDRPALHLTAHTGQHGHRFSIHATLAYDPTPDTSRPHGYPIDAYGFRLATAELTDTNGHTTTVADLHELLDVIVCGETEAAADDDAPSAAPAPTIAHTNGETMPSPGTPLSTSAPTQDAGEAFDHDGDHGHDIDDQQPPATTNPMGTVPGSVRAGYGVECVEGCWITSFFIKPGSLPNVPTFRSLQEAVEELPGYGWTRAHDVEGGLGEAHEVPAAAQLWRCPDCTRRRACELEEHLPVRKLPQLTAWGTWRGGGLACRRCRCWLTQPAYHQASRLTRTIACVVFWRWRLRCRRAGRRAEQHHQPAPPPSDMF</sequence>
<comment type="caution">
    <text evidence="2">The sequence shown here is derived from an EMBL/GenBank/DDBJ whole genome shotgun (WGS) entry which is preliminary data.</text>
</comment>
<protein>
    <submittedName>
        <fullName evidence="2">Uncharacterized protein</fullName>
    </submittedName>
</protein>
<dbReference type="Proteomes" id="UP001139648">
    <property type="component" value="Unassembled WGS sequence"/>
</dbReference>
<feature type="region of interest" description="Disordered" evidence="1">
    <location>
        <begin position="290"/>
        <end position="357"/>
    </location>
</feature>